<comment type="caution">
    <text evidence="1">The sequence shown here is derived from an EMBL/GenBank/DDBJ whole genome shotgun (WGS) entry which is preliminary data.</text>
</comment>
<dbReference type="Pfam" id="PF20329">
    <property type="entry name" value="DUF6624"/>
    <property type="match status" value="1"/>
</dbReference>
<gene>
    <name evidence="1" type="ORF">G3O08_19600</name>
</gene>
<dbReference type="EMBL" id="JAAGVY010000071">
    <property type="protein sequence ID" value="NEN25698.1"/>
    <property type="molecule type" value="Genomic_DNA"/>
</dbReference>
<sequence>MRVIPALLCLALIVGCAIDLRTEGDKNSVTQDIDTLALVNELDSIFELDQRYRAEMQSVQNEFGWNSDEMNELWTKQNRIDSSNLQRIIQVIKEVDGYPGQSLVGHSASKTTFYVLQHAPDTVQEEYYQMIIDAAKNNELKRGLAAMYQDRYLMHRNEPQIFGTQVRTEYDIDSLTGEKTEISFVWPIADTNNIDSLRLWNGLLNLEDYLNNFGISRWDSTSHKLNDSEKTKKSP</sequence>
<dbReference type="AlphaFoldDB" id="A0A7K3WVX7"/>
<protein>
    <submittedName>
        <fullName evidence="1">Uncharacterized protein</fullName>
    </submittedName>
</protein>
<keyword evidence="2" id="KW-1185">Reference proteome</keyword>
<proteinExistence type="predicted"/>
<dbReference type="RefSeq" id="WP_163287147.1">
    <property type="nucleotide sequence ID" value="NZ_JAAGVY010000071.1"/>
</dbReference>
<reference evidence="1 2" key="1">
    <citation type="submission" date="2020-02" db="EMBL/GenBank/DDBJ databases">
        <title>Out from the shadows clarifying the taxonomy of the family Cryomorphaceae and related taxa by utilizing the GTDB taxonomic framework.</title>
        <authorList>
            <person name="Bowman J.P."/>
        </authorList>
    </citation>
    <scope>NUCLEOTIDE SEQUENCE [LARGE SCALE GENOMIC DNA]</scope>
    <source>
        <strain evidence="1 2">QSSC 1-22</strain>
    </source>
</reference>
<dbReference type="InterPro" id="IPR046732">
    <property type="entry name" value="DUF6624"/>
</dbReference>
<name>A0A7K3WVX7_9FLAO</name>
<accession>A0A7K3WVX7</accession>
<dbReference type="Proteomes" id="UP000486602">
    <property type="component" value="Unassembled WGS sequence"/>
</dbReference>
<evidence type="ECO:0000313" key="1">
    <source>
        <dbReference type="EMBL" id="NEN25698.1"/>
    </source>
</evidence>
<dbReference type="PROSITE" id="PS51257">
    <property type="entry name" value="PROKAR_LIPOPROTEIN"/>
    <property type="match status" value="1"/>
</dbReference>
<organism evidence="1 2">
    <name type="scientific">Cryomorpha ignava</name>
    <dbReference type="NCBI Taxonomy" id="101383"/>
    <lineage>
        <taxon>Bacteria</taxon>
        <taxon>Pseudomonadati</taxon>
        <taxon>Bacteroidota</taxon>
        <taxon>Flavobacteriia</taxon>
        <taxon>Flavobacteriales</taxon>
        <taxon>Cryomorphaceae</taxon>
        <taxon>Cryomorpha</taxon>
    </lineage>
</organism>
<evidence type="ECO:0000313" key="2">
    <source>
        <dbReference type="Proteomes" id="UP000486602"/>
    </source>
</evidence>